<feature type="compositionally biased region" description="Low complexity" evidence="5">
    <location>
        <begin position="116"/>
        <end position="125"/>
    </location>
</feature>
<feature type="compositionally biased region" description="Pro residues" evidence="5">
    <location>
        <begin position="137"/>
        <end position="151"/>
    </location>
</feature>
<reference evidence="7" key="1">
    <citation type="submission" date="2020-07" db="EMBL/GenBank/DDBJ databases">
        <authorList>
            <person name="Nieuwenhuis M."/>
            <person name="Van De Peppel L.J.J."/>
        </authorList>
    </citation>
    <scope>NUCLEOTIDE SEQUENCE</scope>
    <source>
        <strain evidence="7">AP01</strain>
        <tissue evidence="7">Mycelium</tissue>
    </source>
</reference>
<feature type="compositionally biased region" description="Low complexity" evidence="5">
    <location>
        <begin position="152"/>
        <end position="166"/>
    </location>
</feature>
<accession>A0A9P7K949</accession>
<dbReference type="GO" id="GO:0071944">
    <property type="term" value="C:cell periphery"/>
    <property type="evidence" value="ECO:0007669"/>
    <property type="project" value="UniProtKB-ARBA"/>
</dbReference>
<feature type="region of interest" description="Disordered" evidence="5">
    <location>
        <begin position="495"/>
        <end position="562"/>
    </location>
</feature>
<feature type="compositionally biased region" description="Low complexity" evidence="5">
    <location>
        <begin position="80"/>
        <end position="96"/>
    </location>
</feature>
<feature type="compositionally biased region" description="Acidic residues" evidence="5">
    <location>
        <begin position="632"/>
        <end position="642"/>
    </location>
</feature>
<evidence type="ECO:0000256" key="6">
    <source>
        <dbReference type="SAM" id="Phobius"/>
    </source>
</evidence>
<gene>
    <name evidence="7" type="ORF">DXG03_001618</name>
</gene>
<comment type="caution">
    <text evidence="7">The sequence shown here is derived from an EMBL/GenBank/DDBJ whole genome shotgun (WGS) entry which is preliminary data.</text>
</comment>
<comment type="subcellular location">
    <subcellularLocation>
        <location evidence="1">Membrane</location>
        <topology evidence="1">Single-pass membrane protein</topology>
    </subcellularLocation>
</comment>
<dbReference type="InterPro" id="IPR051694">
    <property type="entry name" value="Immunoregulatory_rcpt-like"/>
</dbReference>
<evidence type="ECO:0000256" key="2">
    <source>
        <dbReference type="ARBA" id="ARBA00022692"/>
    </source>
</evidence>
<protein>
    <submittedName>
        <fullName evidence="7">Uncharacterized protein</fullName>
    </submittedName>
</protein>
<dbReference type="Proteomes" id="UP000775547">
    <property type="component" value="Unassembled WGS sequence"/>
</dbReference>
<sequence>MGAHHKQQIHRRAVAFKQRRLAAPDVDEEAAYKSLVARFSPTAIYSETITDTDTDTQTETATRTPPPDTPTPTPTPAPSTAPTQPAAPANPVNTPNTPTPNTAPTPTPTPTPTPEQQPVERPTTQDNSPPENNIQPSPSPTPDAVTPPPAVTSPTPTLSQLSSSSAFSITSNTSSAATATPSSDTSESSSNVGGIVGGIAGAILGLIAIVFVVRFILNRRRRNEEDSAAAFNASDFRRSAILINDPPTHDDTVQRGYNPRPPSMIERKQLASPAPTFGAQYGAPGPYRNEYNDMEQYGQYQSFAPGQMMNNMSPISATSPHPMYPSVAYGQSPFSPMGSPVSEMGPGYEGGQPGFSTRQPSSLSRQPSPNGMDGYPQDDAQYATHPSQSHLGVQNDYVDLARSSVSPYQAAQYAEISKQLHTDVPAGLDTPAVNMFLNPSSDGAVPTNDSTSPFADPALPAVPAALLSGGAATAVGPALPAALLSGGAAAAAASRPSTDSVTREINEFPAPPSPAHTLRSRIDSTPPMLPEIHVGEPRVASPRAQQFPPSPSPLASSFGFPTPPAAATSFPPALLVSSAIPPTAPAVPAAIVPAPAAIAPAAPAATMLEAAAAAAPVARAPAAEEKKRPDTIYDDDDVYAGI</sequence>
<dbReference type="EMBL" id="JABCKV010000137">
    <property type="protein sequence ID" value="KAG5643061.1"/>
    <property type="molecule type" value="Genomic_DNA"/>
</dbReference>
<feature type="region of interest" description="Disordered" evidence="5">
    <location>
        <begin position="614"/>
        <end position="642"/>
    </location>
</feature>
<keyword evidence="8" id="KW-1185">Reference proteome</keyword>
<dbReference type="AlphaFoldDB" id="A0A9P7K949"/>
<evidence type="ECO:0000313" key="8">
    <source>
        <dbReference type="Proteomes" id="UP000775547"/>
    </source>
</evidence>
<feature type="compositionally biased region" description="Low complexity" evidence="5">
    <location>
        <begin position="553"/>
        <end position="562"/>
    </location>
</feature>
<keyword evidence="2 6" id="KW-0812">Transmembrane</keyword>
<proteinExistence type="predicted"/>
<evidence type="ECO:0000256" key="3">
    <source>
        <dbReference type="ARBA" id="ARBA00022989"/>
    </source>
</evidence>
<evidence type="ECO:0000256" key="5">
    <source>
        <dbReference type="SAM" id="MobiDB-lite"/>
    </source>
</evidence>
<keyword evidence="3 6" id="KW-1133">Transmembrane helix</keyword>
<feature type="region of interest" description="Disordered" evidence="5">
    <location>
        <begin position="36"/>
        <end position="166"/>
    </location>
</feature>
<feature type="transmembrane region" description="Helical" evidence="6">
    <location>
        <begin position="192"/>
        <end position="217"/>
    </location>
</feature>
<feature type="region of interest" description="Disordered" evidence="5">
    <location>
        <begin position="335"/>
        <end position="389"/>
    </location>
</feature>
<dbReference type="OrthoDB" id="3263296at2759"/>
<dbReference type="PANTHER" id="PTHR15549:SF30">
    <property type="entry name" value="MID2 DOMAIN-CONTAINING PROTEIN"/>
    <property type="match status" value="1"/>
</dbReference>
<dbReference type="PANTHER" id="PTHR15549">
    <property type="entry name" value="PAIRED IMMUNOGLOBULIN-LIKE TYPE 2 RECEPTOR"/>
    <property type="match status" value="1"/>
</dbReference>
<evidence type="ECO:0000256" key="1">
    <source>
        <dbReference type="ARBA" id="ARBA00004167"/>
    </source>
</evidence>
<dbReference type="GO" id="GO:0016020">
    <property type="term" value="C:membrane"/>
    <property type="evidence" value="ECO:0007669"/>
    <property type="project" value="UniProtKB-SubCell"/>
</dbReference>
<feature type="compositionally biased region" description="Polar residues" evidence="5">
    <location>
        <begin position="126"/>
        <end position="135"/>
    </location>
</feature>
<feature type="compositionally biased region" description="Basic and acidic residues" evidence="5">
    <location>
        <begin position="622"/>
        <end position="631"/>
    </location>
</feature>
<organism evidence="7 8">
    <name type="scientific">Asterophora parasitica</name>
    <dbReference type="NCBI Taxonomy" id="117018"/>
    <lineage>
        <taxon>Eukaryota</taxon>
        <taxon>Fungi</taxon>
        <taxon>Dikarya</taxon>
        <taxon>Basidiomycota</taxon>
        <taxon>Agaricomycotina</taxon>
        <taxon>Agaricomycetes</taxon>
        <taxon>Agaricomycetidae</taxon>
        <taxon>Agaricales</taxon>
        <taxon>Tricholomatineae</taxon>
        <taxon>Lyophyllaceae</taxon>
        <taxon>Asterophora</taxon>
    </lineage>
</organism>
<name>A0A9P7K949_9AGAR</name>
<feature type="compositionally biased region" description="Pro residues" evidence="5">
    <location>
        <begin position="64"/>
        <end position="79"/>
    </location>
</feature>
<feature type="compositionally biased region" description="Low complexity" evidence="5">
    <location>
        <begin position="356"/>
        <end position="369"/>
    </location>
</feature>
<feature type="compositionally biased region" description="Pro residues" evidence="5">
    <location>
        <begin position="97"/>
        <end position="115"/>
    </location>
</feature>
<reference evidence="7" key="2">
    <citation type="submission" date="2021-10" db="EMBL/GenBank/DDBJ databases">
        <title>Phylogenomics reveals ancestral predisposition of the termite-cultivated fungus Termitomyces towards a domesticated lifestyle.</title>
        <authorList>
            <person name="Auxier B."/>
            <person name="Grum-Grzhimaylo A."/>
            <person name="Cardenas M.E."/>
            <person name="Lodge J.D."/>
            <person name="Laessoe T."/>
            <person name="Pedersen O."/>
            <person name="Smith M.E."/>
            <person name="Kuyper T.W."/>
            <person name="Franco-Molano E.A."/>
            <person name="Baroni T.J."/>
            <person name="Aanen D.K."/>
        </authorList>
    </citation>
    <scope>NUCLEOTIDE SEQUENCE</scope>
    <source>
        <strain evidence="7">AP01</strain>
        <tissue evidence="7">Mycelium</tissue>
    </source>
</reference>
<evidence type="ECO:0000256" key="4">
    <source>
        <dbReference type="ARBA" id="ARBA00023136"/>
    </source>
</evidence>
<evidence type="ECO:0000313" key="7">
    <source>
        <dbReference type="EMBL" id="KAG5643061.1"/>
    </source>
</evidence>
<keyword evidence="4 6" id="KW-0472">Membrane</keyword>